<proteinExistence type="predicted"/>
<evidence type="ECO:0000313" key="2">
    <source>
        <dbReference type="Proteomes" id="UP000075230"/>
    </source>
</evidence>
<name>A0A146F3P2_ASPKA</name>
<sequence>MGVSNPGDERRLHALRWRLQNLTSTQIPLMTAVFLSQFAEVHMSHRNSMRDEDLAQKQYSINAPKGYRLMVEA</sequence>
<reference evidence="1 2" key="1">
    <citation type="journal article" date="2016" name="DNA Res.">
        <title>Genome sequence of Aspergillus luchuensis NBRC 4314.</title>
        <authorList>
            <person name="Yamada O."/>
            <person name="Machida M."/>
            <person name="Hosoyama A."/>
            <person name="Goto M."/>
            <person name="Takahashi T."/>
            <person name="Futagami T."/>
            <person name="Yamagata Y."/>
            <person name="Takeuchi M."/>
            <person name="Kobayashi T."/>
            <person name="Koike H."/>
            <person name="Abe K."/>
            <person name="Asai K."/>
            <person name="Arita M."/>
            <person name="Fujita N."/>
            <person name="Fukuda K."/>
            <person name="Higa K."/>
            <person name="Horikawa H."/>
            <person name="Ishikawa T."/>
            <person name="Jinno K."/>
            <person name="Kato Y."/>
            <person name="Kirimura K."/>
            <person name="Mizutani O."/>
            <person name="Nakasone K."/>
            <person name="Sano M."/>
            <person name="Shiraishi Y."/>
            <person name="Tsukahara M."/>
            <person name="Gomi K."/>
        </authorList>
    </citation>
    <scope>NUCLEOTIDE SEQUENCE [LARGE SCALE GENOMIC DNA]</scope>
    <source>
        <strain evidence="1 2">RIB 2604</strain>
    </source>
</reference>
<evidence type="ECO:0000313" key="1">
    <source>
        <dbReference type="EMBL" id="GAT20708.1"/>
    </source>
</evidence>
<gene>
    <name evidence="1" type="ORF">RIB2604_00801800</name>
</gene>
<dbReference type="AlphaFoldDB" id="A0A146F3P2"/>
<protein>
    <submittedName>
        <fullName evidence="1">Cytochrome P450</fullName>
    </submittedName>
</protein>
<dbReference type="Proteomes" id="UP000075230">
    <property type="component" value="Unassembled WGS sequence"/>
</dbReference>
<comment type="caution">
    <text evidence="1">The sequence shown here is derived from an EMBL/GenBank/DDBJ whole genome shotgun (WGS) entry which is preliminary data.</text>
</comment>
<reference evidence="2" key="2">
    <citation type="submission" date="2016-02" db="EMBL/GenBank/DDBJ databases">
        <title>Genome sequencing of Aspergillus luchuensis NBRC 4314.</title>
        <authorList>
            <person name="Yamada O."/>
        </authorList>
    </citation>
    <scope>NUCLEOTIDE SEQUENCE [LARGE SCALE GENOMIC DNA]</scope>
    <source>
        <strain evidence="2">RIB 2604</strain>
    </source>
</reference>
<accession>A0A146F3P2</accession>
<dbReference type="EMBL" id="BCWF01000008">
    <property type="protein sequence ID" value="GAT20708.1"/>
    <property type="molecule type" value="Genomic_DNA"/>
</dbReference>
<organism evidence="1 2">
    <name type="scientific">Aspergillus kawachii</name>
    <name type="common">White koji mold</name>
    <name type="synonym">Aspergillus awamori var. kawachi</name>
    <dbReference type="NCBI Taxonomy" id="1069201"/>
    <lineage>
        <taxon>Eukaryota</taxon>
        <taxon>Fungi</taxon>
        <taxon>Dikarya</taxon>
        <taxon>Ascomycota</taxon>
        <taxon>Pezizomycotina</taxon>
        <taxon>Eurotiomycetes</taxon>
        <taxon>Eurotiomycetidae</taxon>
        <taxon>Eurotiales</taxon>
        <taxon>Aspergillaceae</taxon>
        <taxon>Aspergillus</taxon>
        <taxon>Aspergillus subgen. Circumdati</taxon>
    </lineage>
</organism>